<dbReference type="InterPro" id="IPR000182">
    <property type="entry name" value="GNAT_dom"/>
</dbReference>
<protein>
    <submittedName>
        <fullName evidence="2">Alanine acetyltransferase</fullName>
    </submittedName>
</protein>
<proteinExistence type="predicted"/>
<feature type="domain" description="N-acetyltransferase" evidence="1">
    <location>
        <begin position="1"/>
        <end position="151"/>
    </location>
</feature>
<dbReference type="CDD" id="cd04301">
    <property type="entry name" value="NAT_SF"/>
    <property type="match status" value="1"/>
</dbReference>
<accession>A0ABX3D097</accession>
<dbReference type="RefSeq" id="WP_071152236.1">
    <property type="nucleotide sequence ID" value="NZ_QQRT01000001.1"/>
</dbReference>
<reference evidence="2" key="1">
    <citation type="submission" date="2016-07" db="EMBL/GenBank/DDBJ databases">
        <title>Draft genome Planococcus salivarum.</title>
        <authorList>
            <person name="See-Too W.S."/>
        </authorList>
    </citation>
    <scope>NUCLEOTIDE SEQUENCE [LARGE SCALE GENOMIC DNA]</scope>
    <source>
        <strain evidence="2">DSM 23820</strain>
    </source>
</reference>
<evidence type="ECO:0000313" key="2">
    <source>
        <dbReference type="EMBL" id="OHX51328.1"/>
    </source>
</evidence>
<dbReference type="EMBL" id="MBQG01000094">
    <property type="protein sequence ID" value="OHX51328.1"/>
    <property type="molecule type" value="Genomic_DNA"/>
</dbReference>
<gene>
    <name evidence="2" type="ORF">BB776_03260</name>
</gene>
<evidence type="ECO:0000259" key="1">
    <source>
        <dbReference type="PROSITE" id="PS51186"/>
    </source>
</evidence>
<name>A0ABX3D097_9BACL</name>
<dbReference type="InterPro" id="IPR016181">
    <property type="entry name" value="Acyl_CoA_acyltransferase"/>
</dbReference>
<dbReference type="Pfam" id="PF00583">
    <property type="entry name" value="Acetyltransf_1"/>
    <property type="match status" value="1"/>
</dbReference>
<organism evidence="2 3">
    <name type="scientific">Planococcus salinarum</name>
    <dbReference type="NCBI Taxonomy" id="622695"/>
    <lineage>
        <taxon>Bacteria</taxon>
        <taxon>Bacillati</taxon>
        <taxon>Bacillota</taxon>
        <taxon>Bacilli</taxon>
        <taxon>Bacillales</taxon>
        <taxon>Caryophanaceae</taxon>
        <taxon>Planococcus</taxon>
    </lineage>
</organism>
<dbReference type="PROSITE" id="PS51186">
    <property type="entry name" value="GNAT"/>
    <property type="match status" value="1"/>
</dbReference>
<sequence length="151" mass="17241">MIQELDHRSESTAKAIQKIQHPAYLVEAEMMGFQGIPQLKESILELRNSDEVFLGYMEKDRLLGFLSYKKESETIDIHRLVVDPGHFREGIGSRLLVFLLTKYQGLNFTVSTGKANVPAKKLYESHGFIEMEDFEVAPGIFCTALKKKTHH</sequence>
<comment type="caution">
    <text evidence="2">The sequence shown here is derived from an EMBL/GenBank/DDBJ whole genome shotgun (WGS) entry which is preliminary data.</text>
</comment>
<evidence type="ECO:0000313" key="3">
    <source>
        <dbReference type="Proteomes" id="UP000242153"/>
    </source>
</evidence>
<keyword evidence="3" id="KW-1185">Reference proteome</keyword>
<dbReference type="SUPFAM" id="SSF55729">
    <property type="entry name" value="Acyl-CoA N-acyltransferases (Nat)"/>
    <property type="match status" value="1"/>
</dbReference>
<dbReference type="Gene3D" id="3.40.630.30">
    <property type="match status" value="1"/>
</dbReference>
<dbReference type="Proteomes" id="UP000242153">
    <property type="component" value="Unassembled WGS sequence"/>
</dbReference>